<gene>
    <name evidence="2" type="ORF">PAPOLLO_LOCUS15904</name>
</gene>
<reference evidence="2" key="1">
    <citation type="submission" date="2021-04" db="EMBL/GenBank/DDBJ databases">
        <authorList>
            <person name="Tunstrom K."/>
        </authorList>
    </citation>
    <scope>NUCLEOTIDE SEQUENCE</scope>
</reference>
<dbReference type="AlphaFoldDB" id="A0A8S3XAW5"/>
<proteinExistence type="predicted"/>
<comment type="caution">
    <text evidence="2">The sequence shown here is derived from an EMBL/GenBank/DDBJ whole genome shotgun (WGS) entry which is preliminary data.</text>
</comment>
<evidence type="ECO:0000313" key="2">
    <source>
        <dbReference type="EMBL" id="CAG5013282.1"/>
    </source>
</evidence>
<keyword evidence="1" id="KW-0175">Coiled coil</keyword>
<sequence length="107" mass="12754">MVQEPDHICLTKNHIREIIRSELYNIFRSEINGMIKNTISSEIRYVESEVVTLKKELISKKESMEFINQQYEKVKIDSIKNNRENTRLLKEAAEMKTLNIELKNRLE</sequence>
<evidence type="ECO:0000313" key="3">
    <source>
        <dbReference type="Proteomes" id="UP000691718"/>
    </source>
</evidence>
<dbReference type="Proteomes" id="UP000691718">
    <property type="component" value="Unassembled WGS sequence"/>
</dbReference>
<keyword evidence="3" id="KW-1185">Reference proteome</keyword>
<evidence type="ECO:0000256" key="1">
    <source>
        <dbReference type="SAM" id="Coils"/>
    </source>
</evidence>
<name>A0A8S3XAW5_PARAO</name>
<dbReference type="EMBL" id="CAJQZP010001045">
    <property type="protein sequence ID" value="CAG5013282.1"/>
    <property type="molecule type" value="Genomic_DNA"/>
</dbReference>
<protein>
    <submittedName>
        <fullName evidence="2">(apollo) hypothetical protein</fullName>
    </submittedName>
</protein>
<feature type="coiled-coil region" evidence="1">
    <location>
        <begin position="76"/>
        <end position="105"/>
    </location>
</feature>
<organism evidence="2 3">
    <name type="scientific">Parnassius apollo</name>
    <name type="common">Apollo butterfly</name>
    <name type="synonym">Papilio apollo</name>
    <dbReference type="NCBI Taxonomy" id="110799"/>
    <lineage>
        <taxon>Eukaryota</taxon>
        <taxon>Metazoa</taxon>
        <taxon>Ecdysozoa</taxon>
        <taxon>Arthropoda</taxon>
        <taxon>Hexapoda</taxon>
        <taxon>Insecta</taxon>
        <taxon>Pterygota</taxon>
        <taxon>Neoptera</taxon>
        <taxon>Endopterygota</taxon>
        <taxon>Lepidoptera</taxon>
        <taxon>Glossata</taxon>
        <taxon>Ditrysia</taxon>
        <taxon>Papilionoidea</taxon>
        <taxon>Papilionidae</taxon>
        <taxon>Parnassiinae</taxon>
        <taxon>Parnassini</taxon>
        <taxon>Parnassius</taxon>
        <taxon>Parnassius</taxon>
    </lineage>
</organism>
<accession>A0A8S3XAW5</accession>